<dbReference type="SUPFAM" id="SSF48726">
    <property type="entry name" value="Immunoglobulin"/>
    <property type="match status" value="1"/>
</dbReference>
<dbReference type="InterPro" id="IPR036179">
    <property type="entry name" value="Ig-like_dom_sf"/>
</dbReference>
<organism evidence="1 2">
    <name type="scientific">Paramuricea clavata</name>
    <name type="common">Red gorgonian</name>
    <name type="synonym">Violescent sea-whip</name>
    <dbReference type="NCBI Taxonomy" id="317549"/>
    <lineage>
        <taxon>Eukaryota</taxon>
        <taxon>Metazoa</taxon>
        <taxon>Cnidaria</taxon>
        <taxon>Anthozoa</taxon>
        <taxon>Octocorallia</taxon>
        <taxon>Malacalcyonacea</taxon>
        <taxon>Plexauridae</taxon>
        <taxon>Paramuricea</taxon>
    </lineage>
</organism>
<dbReference type="OrthoDB" id="5989357at2759"/>
<dbReference type="GO" id="GO:0016779">
    <property type="term" value="F:nucleotidyltransferase activity"/>
    <property type="evidence" value="ECO:0007669"/>
    <property type="project" value="UniProtKB-KW"/>
</dbReference>
<dbReference type="InterPro" id="IPR003599">
    <property type="entry name" value="Ig_sub"/>
</dbReference>
<dbReference type="PROSITE" id="PS50835">
    <property type="entry name" value="IG_LIKE"/>
    <property type="match status" value="1"/>
</dbReference>
<name>A0A6S7JKZ2_PARCT</name>
<evidence type="ECO:0000313" key="1">
    <source>
        <dbReference type="EMBL" id="CAB4033176.1"/>
    </source>
</evidence>
<sequence length="475" mass="52373">MDMFQFFEKGMRGGRIGEKEDCWDNSDYPKDSPYYSAHNKKVIGKFKDEAAGVPVIEFVGLRSKMYSYVKESGGGGMTAKGKVHLPPGGNRLTFAPGTTAKIKWSFDAKISKVIFRAWYFTSSDSAAEEVIAYIDRDFDIEIVNSSLPGVGIEKPATLVLENVDSSYNGTYGFQIATPGEQGSIFEVAVFIAITPTVKVNCSSSITVNEGNDVICVCEGKGGNPPADVMWFSDVIWFGTRIDLTANVEQTLTLSNVDAPEELCFKEEAVVGESFTIKCEAADGHPEPISYTIIHNNTEVVSTEKTYTIPVVNKSHAGLYKCIAENKLGKISKDYNLSVIDQLITRTTGTTNANFPTTNNSGKAGNKTDDGKTVVAWHILVSLVSGFIMGILISYIGVCCRRRFSHRKHQSKPEPQTPKDTSIYQELDLAKMNSEDNYQSLMVNSANNQPEREAVYMDLNQGTRDDDNQYQKLNLT</sequence>
<accession>A0A6S7JKZ2</accession>
<dbReference type="InterPro" id="IPR007110">
    <property type="entry name" value="Ig-like_dom"/>
</dbReference>
<keyword evidence="1" id="KW-0808">Transferase</keyword>
<reference evidence="1" key="1">
    <citation type="submission" date="2020-04" db="EMBL/GenBank/DDBJ databases">
        <authorList>
            <person name="Alioto T."/>
            <person name="Alioto T."/>
            <person name="Gomez Garrido J."/>
        </authorList>
    </citation>
    <scope>NUCLEOTIDE SEQUENCE</scope>
    <source>
        <strain evidence="1">A484AB</strain>
    </source>
</reference>
<keyword evidence="1" id="KW-0548">Nucleotidyltransferase</keyword>
<dbReference type="SMART" id="SM00408">
    <property type="entry name" value="IGc2"/>
    <property type="match status" value="1"/>
</dbReference>
<dbReference type="Gene3D" id="2.60.40.10">
    <property type="entry name" value="Immunoglobulins"/>
    <property type="match status" value="1"/>
</dbReference>
<dbReference type="InterPro" id="IPR003598">
    <property type="entry name" value="Ig_sub2"/>
</dbReference>
<dbReference type="PANTHER" id="PTHR45889">
    <property type="entry name" value="IG-LIKE DOMAIN-CONTAINING PROTEIN"/>
    <property type="match status" value="1"/>
</dbReference>
<gene>
    <name evidence="1" type="ORF">PACLA_8A008819</name>
</gene>
<dbReference type="Proteomes" id="UP001152795">
    <property type="component" value="Unassembled WGS sequence"/>
</dbReference>
<evidence type="ECO:0000313" key="2">
    <source>
        <dbReference type="Proteomes" id="UP001152795"/>
    </source>
</evidence>
<dbReference type="Pfam" id="PF13927">
    <property type="entry name" value="Ig_3"/>
    <property type="match status" value="1"/>
</dbReference>
<dbReference type="EMBL" id="CACRXK020019012">
    <property type="protein sequence ID" value="CAB4033176.1"/>
    <property type="molecule type" value="Genomic_DNA"/>
</dbReference>
<comment type="caution">
    <text evidence="1">The sequence shown here is derived from an EMBL/GenBank/DDBJ whole genome shotgun (WGS) entry which is preliminary data.</text>
</comment>
<proteinExistence type="predicted"/>
<dbReference type="SMART" id="SM00409">
    <property type="entry name" value="IG"/>
    <property type="match status" value="2"/>
</dbReference>
<dbReference type="InterPro" id="IPR013783">
    <property type="entry name" value="Ig-like_fold"/>
</dbReference>
<dbReference type="AlphaFoldDB" id="A0A6S7JKZ2"/>
<protein>
    <submittedName>
        <fullName evidence="1">Terminal uridylyltransferase 4</fullName>
    </submittedName>
</protein>
<keyword evidence="2" id="KW-1185">Reference proteome</keyword>
<dbReference type="PANTHER" id="PTHR45889:SF8">
    <property type="entry name" value="IG-LIKE DOMAIN-CONTAINING PROTEIN"/>
    <property type="match status" value="1"/>
</dbReference>